<proteinExistence type="predicted"/>
<dbReference type="RefSeq" id="WP_345265192.1">
    <property type="nucleotide sequence ID" value="NZ_BAABHB010000002.1"/>
</dbReference>
<dbReference type="Gene3D" id="3.40.50.620">
    <property type="entry name" value="HUPs"/>
    <property type="match status" value="1"/>
</dbReference>
<dbReference type="SUPFAM" id="SSF52402">
    <property type="entry name" value="Adenine nucleotide alpha hydrolases-like"/>
    <property type="match status" value="1"/>
</dbReference>
<sequence length="384" mass="44277">MRTYQICQEGIWDTTVPGITFNEQGVSNYATIQKRLAAGFPRGEQGLATWQQLVTQIKKHKPAGSRYDCLIGVSGGTDSSYLLHIAKEYGLNPLAVNLDNGWNSDIAVKNIKKVITALNIDLETYVIDYEEIKDILRSYMVAGLPWIDAPTDLAIKSILYKLADQEKLKYVLIGSDFRSEGKQPSEWTYTDLRQLKHVHGQFGRVKLKTYPTMTLWDFLYLGYAKKIKLIAPFNHLAYQKKEAQAILQEQYGWEYYGGHHHENLFTKFAVAYWLPRKFNIDKRRITLSAQVLSGEITREQALAMIDRPPYAHDRMEADKEYVIKKLDLTPAEFDAIWNGPNRTFLDYPSYYPLMKRMLYLAAPVLKQIFAVKPKILYELEERAA</sequence>
<name>A0ABP8K587_9BACT</name>
<keyword evidence="2" id="KW-1185">Reference proteome</keyword>
<reference evidence="2" key="1">
    <citation type="journal article" date="2019" name="Int. J. Syst. Evol. Microbiol.">
        <title>The Global Catalogue of Microorganisms (GCM) 10K type strain sequencing project: providing services to taxonomists for standard genome sequencing and annotation.</title>
        <authorList>
            <consortium name="The Broad Institute Genomics Platform"/>
            <consortium name="The Broad Institute Genome Sequencing Center for Infectious Disease"/>
            <person name="Wu L."/>
            <person name="Ma J."/>
        </authorList>
    </citation>
    <scope>NUCLEOTIDE SEQUENCE [LARGE SCALE GENOMIC DNA]</scope>
    <source>
        <strain evidence="2">JCM 17925</strain>
    </source>
</reference>
<dbReference type="InterPro" id="IPR020022">
    <property type="entry name" value="N-acetyl_sugar_amidoTrfase"/>
</dbReference>
<dbReference type="EMBL" id="BAABHB010000002">
    <property type="protein sequence ID" value="GAA4400224.1"/>
    <property type="molecule type" value="Genomic_DNA"/>
</dbReference>
<organism evidence="1 2">
    <name type="scientific">Nibrella viscosa</name>
    <dbReference type="NCBI Taxonomy" id="1084524"/>
    <lineage>
        <taxon>Bacteria</taxon>
        <taxon>Pseudomonadati</taxon>
        <taxon>Bacteroidota</taxon>
        <taxon>Cytophagia</taxon>
        <taxon>Cytophagales</taxon>
        <taxon>Spirosomataceae</taxon>
        <taxon>Nibrella</taxon>
    </lineage>
</organism>
<dbReference type="InterPro" id="IPR014729">
    <property type="entry name" value="Rossmann-like_a/b/a_fold"/>
</dbReference>
<evidence type="ECO:0000313" key="2">
    <source>
        <dbReference type="Proteomes" id="UP001500936"/>
    </source>
</evidence>
<dbReference type="NCBIfam" id="TIGR03573">
    <property type="entry name" value="WbuX"/>
    <property type="match status" value="1"/>
</dbReference>
<evidence type="ECO:0000313" key="1">
    <source>
        <dbReference type="EMBL" id="GAA4400224.1"/>
    </source>
</evidence>
<gene>
    <name evidence="1" type="ORF">GCM10023187_13180</name>
</gene>
<accession>A0ABP8K587</accession>
<dbReference type="Proteomes" id="UP001500936">
    <property type="component" value="Unassembled WGS sequence"/>
</dbReference>
<protein>
    <submittedName>
        <fullName evidence="1">N-acetyl sugar amidotransferase</fullName>
    </submittedName>
</protein>
<comment type="caution">
    <text evidence="1">The sequence shown here is derived from an EMBL/GenBank/DDBJ whole genome shotgun (WGS) entry which is preliminary data.</text>
</comment>